<dbReference type="EMBL" id="JARXVE010000004">
    <property type="protein sequence ID" value="MDH6196219.1"/>
    <property type="molecule type" value="Genomic_DNA"/>
</dbReference>
<evidence type="ECO:0000313" key="1">
    <source>
        <dbReference type="EMBL" id="MDH6196219.1"/>
    </source>
</evidence>
<name>A0ABT6KZW4_9MYCO</name>
<accession>A0ABT6KZW4</accession>
<keyword evidence="2" id="KW-1185">Reference proteome</keyword>
<organism evidence="1 2">
    <name type="scientific">Mycolicibacterium frederiksbergense</name>
    <dbReference type="NCBI Taxonomy" id="117567"/>
    <lineage>
        <taxon>Bacteria</taxon>
        <taxon>Bacillati</taxon>
        <taxon>Actinomycetota</taxon>
        <taxon>Actinomycetes</taxon>
        <taxon>Mycobacteriales</taxon>
        <taxon>Mycobacteriaceae</taxon>
        <taxon>Mycolicibacterium</taxon>
    </lineage>
</organism>
<evidence type="ECO:0000313" key="2">
    <source>
        <dbReference type="Proteomes" id="UP001160130"/>
    </source>
</evidence>
<protein>
    <submittedName>
        <fullName evidence="1">Uncharacterized protein</fullName>
    </submittedName>
</protein>
<proteinExistence type="predicted"/>
<dbReference type="Proteomes" id="UP001160130">
    <property type="component" value="Unassembled WGS sequence"/>
</dbReference>
<sequence length="60" mass="6216">MNEPTPDPSRTIGHTGEKALGGEVASRRSVIGEVICCAVMAVPPAGGRMFGLLHVCVVLK</sequence>
<gene>
    <name evidence="1" type="ORF">M2272_002862</name>
</gene>
<comment type="caution">
    <text evidence="1">The sequence shown here is derived from an EMBL/GenBank/DDBJ whole genome shotgun (WGS) entry which is preliminary data.</text>
</comment>
<reference evidence="1 2" key="1">
    <citation type="submission" date="2023-04" db="EMBL/GenBank/DDBJ databases">
        <title>Forest soil microbial communities from Buena Vista Peninsula, Colon Province, Panama.</title>
        <authorList>
            <person name="Bouskill N."/>
        </authorList>
    </citation>
    <scope>NUCLEOTIDE SEQUENCE [LARGE SCALE GENOMIC DNA]</scope>
    <source>
        <strain evidence="1 2">AC80</strain>
    </source>
</reference>